<reference evidence="4" key="1">
    <citation type="journal article" date="2019" name="Int. J. Syst. Evol. Microbiol.">
        <title>The Global Catalogue of Microorganisms (GCM) 10K type strain sequencing project: providing services to taxonomists for standard genome sequencing and annotation.</title>
        <authorList>
            <consortium name="The Broad Institute Genomics Platform"/>
            <consortium name="The Broad Institute Genome Sequencing Center for Infectious Disease"/>
            <person name="Wu L."/>
            <person name="Ma J."/>
        </authorList>
    </citation>
    <scope>NUCLEOTIDE SEQUENCE [LARGE SCALE GENOMIC DNA]</scope>
    <source>
        <strain evidence="4">S1</strain>
    </source>
</reference>
<organism evidence="3 4">
    <name type="scientific">Kroppenstedtia sanguinis</name>
    <dbReference type="NCBI Taxonomy" id="1380684"/>
    <lineage>
        <taxon>Bacteria</taxon>
        <taxon>Bacillati</taxon>
        <taxon>Bacillota</taxon>
        <taxon>Bacilli</taxon>
        <taxon>Bacillales</taxon>
        <taxon>Thermoactinomycetaceae</taxon>
        <taxon>Kroppenstedtia</taxon>
    </lineage>
</organism>
<dbReference type="InterPro" id="IPR010021">
    <property type="entry name" value="PGPP1/Gep4"/>
</dbReference>
<dbReference type="Gene3D" id="3.40.50.1000">
    <property type="entry name" value="HAD superfamily/HAD-like"/>
    <property type="match status" value="1"/>
</dbReference>
<dbReference type="RefSeq" id="WP_380162487.1">
    <property type="nucleotide sequence ID" value="NZ_JBHTNU010000001.1"/>
</dbReference>
<dbReference type="NCBIfam" id="TIGR01668">
    <property type="entry name" value="YqeG_hyp_ppase"/>
    <property type="match status" value="1"/>
</dbReference>
<evidence type="ECO:0000313" key="3">
    <source>
        <dbReference type="EMBL" id="MFD1425606.1"/>
    </source>
</evidence>
<dbReference type="Proteomes" id="UP001597282">
    <property type="component" value="Unassembled WGS sequence"/>
</dbReference>
<dbReference type="NCBIfam" id="TIGR01662">
    <property type="entry name" value="HAD-SF-IIIA"/>
    <property type="match status" value="1"/>
</dbReference>
<evidence type="ECO:0000256" key="1">
    <source>
        <dbReference type="ARBA" id="ARBA00022801"/>
    </source>
</evidence>
<keyword evidence="1" id="KW-0378">Hydrolase</keyword>
<dbReference type="EMBL" id="JBHTNU010000001">
    <property type="protein sequence ID" value="MFD1425606.1"/>
    <property type="molecule type" value="Genomic_DNA"/>
</dbReference>
<evidence type="ECO:0000256" key="2">
    <source>
        <dbReference type="ARBA" id="ARBA00022842"/>
    </source>
</evidence>
<dbReference type="PANTHER" id="PTHR46470:SF4">
    <property type="entry name" value="5-AMINO-6-(5-PHOSPHO-D-RIBITYLAMINO)URACIL PHOSPHATASE YIGB"/>
    <property type="match status" value="1"/>
</dbReference>
<dbReference type="SUPFAM" id="SSF56784">
    <property type="entry name" value="HAD-like"/>
    <property type="match status" value="1"/>
</dbReference>
<dbReference type="InterPro" id="IPR051400">
    <property type="entry name" value="HAD-like_hydrolase"/>
</dbReference>
<keyword evidence="4" id="KW-1185">Reference proteome</keyword>
<dbReference type="PANTHER" id="PTHR46470">
    <property type="entry name" value="N-ACYLNEURAMINATE-9-PHOSPHATASE"/>
    <property type="match status" value="1"/>
</dbReference>
<name>A0ABW4C6L8_9BACL</name>
<accession>A0ABW4C6L8</accession>
<evidence type="ECO:0000313" key="4">
    <source>
        <dbReference type="Proteomes" id="UP001597282"/>
    </source>
</evidence>
<dbReference type="InterPro" id="IPR023214">
    <property type="entry name" value="HAD_sf"/>
</dbReference>
<dbReference type="Pfam" id="PF13242">
    <property type="entry name" value="Hydrolase_like"/>
    <property type="match status" value="1"/>
</dbReference>
<dbReference type="CDD" id="cd16416">
    <property type="entry name" value="HAD_BsYqeG-like"/>
    <property type="match status" value="1"/>
</dbReference>
<gene>
    <name evidence="3" type="ORF">ACFQ4Y_01485</name>
</gene>
<proteinExistence type="predicted"/>
<protein>
    <submittedName>
        <fullName evidence="3">YqeG family HAD IIIA-type phosphatase</fullName>
    </submittedName>
</protein>
<sequence length="174" mass="19933">MLKRMIPNEFVQSIYEIDWNSLQRRGVKAVVADLDNTLVETTRPEATPELVSWLDQLRGMGFKVMIVSNNNLTRVSRFATPLRVPYIHRAKKPLSAAFRRALNRLEVDAGETVMIGDQLITDVFGGNRLGLYTILVVPVSQGEGFFTRLNRRVERLVFWWMKKRGLSVGEGRNK</sequence>
<dbReference type="InterPro" id="IPR036412">
    <property type="entry name" value="HAD-like_sf"/>
</dbReference>
<keyword evidence="2" id="KW-0460">Magnesium</keyword>
<dbReference type="InterPro" id="IPR006549">
    <property type="entry name" value="HAD-SF_hydro_IIIA"/>
</dbReference>
<comment type="caution">
    <text evidence="3">The sequence shown here is derived from an EMBL/GenBank/DDBJ whole genome shotgun (WGS) entry which is preliminary data.</text>
</comment>